<dbReference type="Gene3D" id="3.30.465.10">
    <property type="match status" value="1"/>
</dbReference>
<keyword evidence="5" id="KW-0560">Oxidoreductase</keyword>
<protein>
    <submittedName>
        <fullName evidence="8">FAD-linked oxidoreductase</fullName>
    </submittedName>
</protein>
<dbReference type="InterPro" id="IPR050416">
    <property type="entry name" value="FAD-linked_Oxidoreductase"/>
</dbReference>
<evidence type="ECO:0000313" key="9">
    <source>
        <dbReference type="Proteomes" id="UP000315522"/>
    </source>
</evidence>
<gene>
    <name evidence="8" type="primary">azaL_1</name>
    <name evidence="8" type="ORF">LAWI1_G007895</name>
</gene>
<keyword evidence="4" id="KW-0274">FAD</keyword>
<dbReference type="SUPFAM" id="SSF56176">
    <property type="entry name" value="FAD-binding/transporter-associated domain-like"/>
    <property type="match status" value="1"/>
</dbReference>
<comment type="caution">
    <text evidence="8">The sequence shown here is derived from an EMBL/GenBank/DDBJ whole genome shotgun (WGS) entry which is preliminary data.</text>
</comment>
<feature type="chain" id="PRO_5021885614" evidence="6">
    <location>
        <begin position="23"/>
        <end position="379"/>
    </location>
</feature>
<evidence type="ECO:0000256" key="5">
    <source>
        <dbReference type="ARBA" id="ARBA00023002"/>
    </source>
</evidence>
<evidence type="ECO:0000256" key="6">
    <source>
        <dbReference type="SAM" id="SignalP"/>
    </source>
</evidence>
<name>A0A559M223_9HELO</name>
<evidence type="ECO:0000256" key="2">
    <source>
        <dbReference type="ARBA" id="ARBA00022630"/>
    </source>
</evidence>
<feature type="non-terminal residue" evidence="8">
    <location>
        <position position="379"/>
    </location>
</feature>
<evidence type="ECO:0000259" key="7">
    <source>
        <dbReference type="PROSITE" id="PS51387"/>
    </source>
</evidence>
<evidence type="ECO:0000256" key="4">
    <source>
        <dbReference type="ARBA" id="ARBA00022827"/>
    </source>
</evidence>
<dbReference type="GO" id="GO:0016491">
    <property type="term" value="F:oxidoreductase activity"/>
    <property type="evidence" value="ECO:0007669"/>
    <property type="project" value="UniProtKB-KW"/>
</dbReference>
<evidence type="ECO:0000256" key="1">
    <source>
        <dbReference type="ARBA" id="ARBA00005466"/>
    </source>
</evidence>
<dbReference type="PANTHER" id="PTHR42973:SF32">
    <property type="entry name" value="FAD-LINKED OXIDOREDUCTASE AFOF"/>
    <property type="match status" value="1"/>
</dbReference>
<evidence type="ECO:0000256" key="3">
    <source>
        <dbReference type="ARBA" id="ARBA00022729"/>
    </source>
</evidence>
<feature type="domain" description="FAD-binding PCMH-type" evidence="7">
    <location>
        <begin position="60"/>
        <end position="233"/>
    </location>
</feature>
<organism evidence="8 9">
    <name type="scientific">Lachnellula willkommii</name>
    <dbReference type="NCBI Taxonomy" id="215461"/>
    <lineage>
        <taxon>Eukaryota</taxon>
        <taxon>Fungi</taxon>
        <taxon>Dikarya</taxon>
        <taxon>Ascomycota</taxon>
        <taxon>Pezizomycotina</taxon>
        <taxon>Leotiomycetes</taxon>
        <taxon>Helotiales</taxon>
        <taxon>Lachnaceae</taxon>
        <taxon>Lachnellula</taxon>
    </lineage>
</organism>
<proteinExistence type="inferred from homology"/>
<feature type="signal peptide" evidence="6">
    <location>
        <begin position="1"/>
        <end position="22"/>
    </location>
</feature>
<dbReference type="Pfam" id="PF01565">
    <property type="entry name" value="FAD_binding_4"/>
    <property type="match status" value="1"/>
</dbReference>
<reference evidence="8 9" key="1">
    <citation type="submission" date="2018-05" db="EMBL/GenBank/DDBJ databases">
        <title>Genome sequencing and assembly of the regulated plant pathogen Lachnellula willkommii and related sister species for the development of diagnostic species identification markers.</title>
        <authorList>
            <person name="Giroux E."/>
            <person name="Bilodeau G."/>
        </authorList>
    </citation>
    <scope>NUCLEOTIDE SEQUENCE [LARGE SCALE GENOMIC DNA]</scope>
    <source>
        <strain evidence="8 9">CBS 172.35</strain>
    </source>
</reference>
<keyword evidence="3 6" id="KW-0732">Signal</keyword>
<dbReference type="InterPro" id="IPR036318">
    <property type="entry name" value="FAD-bd_PCMH-like_sf"/>
</dbReference>
<dbReference type="EMBL" id="QGML01002861">
    <property type="protein sequence ID" value="TVY87011.1"/>
    <property type="molecule type" value="Genomic_DNA"/>
</dbReference>
<keyword evidence="2" id="KW-0285">Flavoprotein</keyword>
<dbReference type="Proteomes" id="UP000315522">
    <property type="component" value="Unassembled WGS sequence"/>
</dbReference>
<dbReference type="PANTHER" id="PTHR42973">
    <property type="entry name" value="BINDING OXIDOREDUCTASE, PUTATIVE (AFU_ORTHOLOGUE AFUA_1G17690)-RELATED"/>
    <property type="match status" value="1"/>
</dbReference>
<accession>A0A559M223</accession>
<dbReference type="InterPro" id="IPR016169">
    <property type="entry name" value="FAD-bd_PCMH_sub2"/>
</dbReference>
<dbReference type="GO" id="GO:0071949">
    <property type="term" value="F:FAD binding"/>
    <property type="evidence" value="ECO:0007669"/>
    <property type="project" value="InterPro"/>
</dbReference>
<dbReference type="InterPro" id="IPR006094">
    <property type="entry name" value="Oxid_FAD_bind_N"/>
</dbReference>
<keyword evidence="9" id="KW-1185">Reference proteome</keyword>
<comment type="similarity">
    <text evidence="1">Belongs to the oxygen-dependent FAD-linked oxidoreductase family.</text>
</comment>
<dbReference type="PROSITE" id="PS51387">
    <property type="entry name" value="FAD_PCMH"/>
    <property type="match status" value="1"/>
</dbReference>
<dbReference type="InterPro" id="IPR016166">
    <property type="entry name" value="FAD-bd_PCMH"/>
</dbReference>
<dbReference type="AlphaFoldDB" id="A0A559M223"/>
<sequence>MASFTAFLVAFFVLCGNVPVWALTGSQIAQDLKASLSAGSHVFLPSDPAYANETTARWEITAPPTYVVAVKPDSIVDVQKVVNYASKNNVPFLATGGGHGYSNTLSALQNGLSLDMGNFSTIEINSTANTMKIGGSVRGTSVIAALQNAGKEMPVGQCTCIGMTGFTLGGGIGPYSGLYGTASDSVAEIEMVTGTGEILTVSQSQHPDLFWGMKGAGFNYGVVTAITYNVYNATNGGQAVNADMTFPGSLNGSMSIVGNFIYAGPRTALTSLIQPFLDLQPTLLNITTVPWKDVASSALYGATNQGCAGSGVEYVPYSVNLYQIDVPSMIAVVNFMNATMAATPDVQTALVALAQYAPSGFQLHADATSAFPYRDAVIF</sequence>
<evidence type="ECO:0000313" key="8">
    <source>
        <dbReference type="EMBL" id="TVY87011.1"/>
    </source>
</evidence>